<gene>
    <name evidence="1" type="primary">yphF_3</name>
    <name evidence="1" type="ORF">NCTC9117_01857</name>
</gene>
<dbReference type="InterPro" id="IPR028082">
    <property type="entry name" value="Peripla_BP_I"/>
</dbReference>
<reference evidence="1 2" key="1">
    <citation type="submission" date="2018-06" db="EMBL/GenBank/DDBJ databases">
        <authorList>
            <consortium name="Pathogen Informatics"/>
            <person name="Doyle S."/>
        </authorList>
    </citation>
    <scope>NUCLEOTIDE SEQUENCE [LARGE SCALE GENOMIC DNA]</scope>
    <source>
        <strain evidence="1 2">NCTC9117</strain>
    </source>
</reference>
<evidence type="ECO:0000313" key="2">
    <source>
        <dbReference type="Proteomes" id="UP000254785"/>
    </source>
</evidence>
<dbReference type="AlphaFoldDB" id="A0A376Y4H1"/>
<dbReference type="SUPFAM" id="SSF53822">
    <property type="entry name" value="Periplasmic binding protein-like I"/>
    <property type="match status" value="1"/>
</dbReference>
<name>A0A376Y4H1_ECOLX</name>
<accession>A0A376Y4H1</accession>
<dbReference type="Gene3D" id="3.40.50.2300">
    <property type="match status" value="1"/>
</dbReference>
<dbReference type="Proteomes" id="UP000254785">
    <property type="component" value="Unassembled WGS sequence"/>
</dbReference>
<protein>
    <submittedName>
        <fullName evidence="1">ABC transporter substrate-binding protein</fullName>
    </submittedName>
</protein>
<organism evidence="1 2">
    <name type="scientific">Escherichia coli</name>
    <dbReference type="NCBI Taxonomy" id="562"/>
    <lineage>
        <taxon>Bacteria</taxon>
        <taxon>Pseudomonadati</taxon>
        <taxon>Pseudomonadota</taxon>
        <taxon>Gammaproteobacteria</taxon>
        <taxon>Enterobacterales</taxon>
        <taxon>Enterobacteriaceae</taxon>
        <taxon>Escherichia</taxon>
    </lineage>
</organism>
<proteinExistence type="predicted"/>
<evidence type="ECO:0000313" key="1">
    <source>
        <dbReference type="EMBL" id="STJ79281.1"/>
    </source>
</evidence>
<sequence>MSLIRKGTVLDKAISVGEKMIISTPDLNAIMGESGGATLGAVKAVRNQNQAGKIAVFGSDMTTEIAQELGKQSGAESGSGYFR</sequence>
<dbReference type="EMBL" id="UGDC01000003">
    <property type="protein sequence ID" value="STJ79281.1"/>
    <property type="molecule type" value="Genomic_DNA"/>
</dbReference>